<organism evidence="5 6">
    <name type="scientific">Bicyclus anynana</name>
    <name type="common">Squinting bush brown butterfly</name>
    <dbReference type="NCBI Taxonomy" id="110368"/>
    <lineage>
        <taxon>Eukaryota</taxon>
        <taxon>Metazoa</taxon>
        <taxon>Ecdysozoa</taxon>
        <taxon>Arthropoda</taxon>
        <taxon>Hexapoda</taxon>
        <taxon>Insecta</taxon>
        <taxon>Pterygota</taxon>
        <taxon>Neoptera</taxon>
        <taxon>Endopterygota</taxon>
        <taxon>Lepidoptera</taxon>
        <taxon>Glossata</taxon>
        <taxon>Ditrysia</taxon>
        <taxon>Papilionoidea</taxon>
        <taxon>Nymphalidae</taxon>
        <taxon>Satyrinae</taxon>
        <taxon>Satyrini</taxon>
        <taxon>Mycalesina</taxon>
        <taxon>Bicyclus</taxon>
    </lineage>
</organism>
<gene>
    <name evidence="6" type="primary">LOC112058121</name>
</gene>
<dbReference type="GeneID" id="112058121"/>
<evidence type="ECO:0000313" key="5">
    <source>
        <dbReference type="Proteomes" id="UP001652582"/>
    </source>
</evidence>
<sequence length="282" mass="32781">MSMVTHASFKHHLINMDMDIDLFISEIKSRPAIWDTKSDSYSNRGERVKAWEEICELFVLDYSNKTAKQKNMKVNKLQRKWKSLRDSFNRENAKNKKVADGSEASSSKQYIYYNQLSFLNSLKEIPPSTDDAPGIESNINEKPRQLVNKVSKKGNDVKTENELLKQFSESMKRNYDAIYNDNNPDKQFLMSLLPHVQKIDERFKLDFQTEVLQLIKKYQINYPTHSAPYLWFSENPNENENTTTKNILSTTPTIQPSPSHSHCSDQSNNSTIEDKFHDDNAL</sequence>
<dbReference type="PROSITE" id="PS51029">
    <property type="entry name" value="MADF"/>
    <property type="match status" value="1"/>
</dbReference>
<dbReference type="AlphaFoldDB" id="A0A6J1P9U3"/>
<dbReference type="PANTHER" id="PTHR12243:SF69">
    <property type="entry name" value="SI:CH73-59F11.3"/>
    <property type="match status" value="1"/>
</dbReference>
<feature type="compositionally biased region" description="Basic and acidic residues" evidence="2">
    <location>
        <begin position="272"/>
        <end position="282"/>
    </location>
</feature>
<dbReference type="RefSeq" id="XP_023954581.2">
    <property type="nucleotide sequence ID" value="XM_024098813.2"/>
</dbReference>
<evidence type="ECO:0000256" key="2">
    <source>
        <dbReference type="SAM" id="MobiDB-lite"/>
    </source>
</evidence>
<reference evidence="6" key="1">
    <citation type="submission" date="2025-08" db="UniProtKB">
        <authorList>
            <consortium name="RefSeq"/>
        </authorList>
    </citation>
    <scope>IDENTIFICATION</scope>
</reference>
<dbReference type="Pfam" id="PF10545">
    <property type="entry name" value="MADF_DNA_bdg"/>
    <property type="match status" value="1"/>
</dbReference>
<dbReference type="PANTHER" id="PTHR12243">
    <property type="entry name" value="MADF DOMAIN TRANSCRIPTION FACTOR"/>
    <property type="match status" value="1"/>
</dbReference>
<keyword evidence="5" id="KW-1185">Reference proteome</keyword>
<feature type="domain" description="MADF" evidence="3">
    <location>
        <begin position="22"/>
        <end position="124"/>
    </location>
</feature>
<dbReference type="PROSITE" id="PS51031">
    <property type="entry name" value="BESS"/>
    <property type="match status" value="1"/>
</dbReference>
<dbReference type="GO" id="GO:0005667">
    <property type="term" value="C:transcription regulator complex"/>
    <property type="evidence" value="ECO:0007669"/>
    <property type="project" value="TreeGrafter"/>
</dbReference>
<evidence type="ECO:0000259" key="3">
    <source>
        <dbReference type="PROSITE" id="PS51029"/>
    </source>
</evidence>
<dbReference type="Pfam" id="PF02944">
    <property type="entry name" value="BESS"/>
    <property type="match status" value="1"/>
</dbReference>
<dbReference type="GO" id="GO:0003677">
    <property type="term" value="F:DNA binding"/>
    <property type="evidence" value="ECO:0007669"/>
    <property type="project" value="InterPro"/>
</dbReference>
<evidence type="ECO:0000259" key="4">
    <source>
        <dbReference type="PROSITE" id="PS51031"/>
    </source>
</evidence>
<dbReference type="OrthoDB" id="6616165at2759"/>
<name>A0A6J1P9U3_BICAN</name>
<dbReference type="Proteomes" id="UP001652582">
    <property type="component" value="Chromosome 13"/>
</dbReference>
<comment type="subcellular location">
    <subcellularLocation>
        <location evidence="1">Nucleus</location>
    </subcellularLocation>
</comment>
<dbReference type="SMART" id="SM00595">
    <property type="entry name" value="MADF"/>
    <property type="match status" value="1"/>
</dbReference>
<dbReference type="InterPro" id="IPR039353">
    <property type="entry name" value="TF_Adf1"/>
</dbReference>
<dbReference type="GO" id="GO:0006357">
    <property type="term" value="P:regulation of transcription by RNA polymerase II"/>
    <property type="evidence" value="ECO:0007669"/>
    <property type="project" value="TreeGrafter"/>
</dbReference>
<dbReference type="GO" id="GO:0005634">
    <property type="term" value="C:nucleus"/>
    <property type="evidence" value="ECO:0007669"/>
    <property type="project" value="UniProtKB-SubCell"/>
</dbReference>
<feature type="compositionally biased region" description="Polar residues" evidence="2">
    <location>
        <begin position="247"/>
        <end position="271"/>
    </location>
</feature>
<evidence type="ECO:0000256" key="1">
    <source>
        <dbReference type="PROSITE-ProRule" id="PRU00371"/>
    </source>
</evidence>
<keyword evidence="1" id="KW-0539">Nucleus</keyword>
<dbReference type="InterPro" id="IPR006578">
    <property type="entry name" value="MADF-dom"/>
</dbReference>
<feature type="domain" description="BESS" evidence="4">
    <location>
        <begin position="182"/>
        <end position="221"/>
    </location>
</feature>
<feature type="region of interest" description="Disordered" evidence="2">
    <location>
        <begin position="239"/>
        <end position="282"/>
    </location>
</feature>
<accession>A0A6J1P9U3</accession>
<dbReference type="InterPro" id="IPR004210">
    <property type="entry name" value="BESS_motif"/>
</dbReference>
<proteinExistence type="predicted"/>
<protein>
    <submittedName>
        <fullName evidence="6">Uncharacterized protein LOC112058121</fullName>
    </submittedName>
</protein>
<dbReference type="KEGG" id="bany:112058121"/>
<evidence type="ECO:0000313" key="6">
    <source>
        <dbReference type="RefSeq" id="XP_023954581.2"/>
    </source>
</evidence>